<dbReference type="AlphaFoldDB" id="A0A194AIR1"/>
<proteinExistence type="predicted"/>
<dbReference type="Proteomes" id="UP000095200">
    <property type="component" value="Unassembled WGS sequence"/>
</dbReference>
<protein>
    <submittedName>
        <fullName evidence="1">Uncharacterized protein</fullName>
    </submittedName>
</protein>
<reference evidence="2" key="1">
    <citation type="submission" date="2016-06" db="EMBL/GenBank/DDBJ databases">
        <title>Draft genome sequence of Desulfoplanes formicivorans strain Pf12B.</title>
        <authorList>
            <person name="Watanabe M."/>
            <person name="Kojima H."/>
            <person name="Fukui M."/>
        </authorList>
    </citation>
    <scope>NUCLEOTIDE SEQUENCE [LARGE SCALE GENOMIC DNA]</scope>
    <source>
        <strain evidence="2">Pf12B</strain>
    </source>
</reference>
<gene>
    <name evidence="1" type="ORF">DPF_2713</name>
</gene>
<accession>A0A194AIR1</accession>
<name>A0A194AIR1_9BACT</name>
<organism evidence="1 2">
    <name type="scientific">Desulfoplanes formicivorans</name>
    <dbReference type="NCBI Taxonomy" id="1592317"/>
    <lineage>
        <taxon>Bacteria</taxon>
        <taxon>Pseudomonadati</taxon>
        <taxon>Thermodesulfobacteriota</taxon>
        <taxon>Desulfovibrionia</taxon>
        <taxon>Desulfovibrionales</taxon>
        <taxon>Desulfoplanaceae</taxon>
        <taxon>Desulfoplanes</taxon>
    </lineage>
</organism>
<evidence type="ECO:0000313" key="1">
    <source>
        <dbReference type="EMBL" id="GAU09977.1"/>
    </source>
</evidence>
<dbReference type="EMBL" id="BDFE01000022">
    <property type="protein sequence ID" value="GAU09977.1"/>
    <property type="molecule type" value="Genomic_DNA"/>
</dbReference>
<sequence length="244" mass="26638">MDQGGNELPDTLKHEIGTCRGNDLCILGNIPFRSSALFLRQRARRKADQVRSVVDNRHAMLVEIGKGFEKPIPDHVRVGYDLTGKVYLKFFNGQNKIIGRREPPPDHFPCPGKALGVGPYGMLPENPGGPAAYAQDVLTDCVAKSYGKIIIALASDEFCSQGKPENLDAFAEKRPTNASHCDSIRRISFLSSADKINIILLAKSFGKTPGKTLHSAIMAEFGEHDGNSGTIHCCYDSRTDVPIT</sequence>
<keyword evidence="2" id="KW-1185">Reference proteome</keyword>
<comment type="caution">
    <text evidence="1">The sequence shown here is derived from an EMBL/GenBank/DDBJ whole genome shotgun (WGS) entry which is preliminary data.</text>
</comment>
<evidence type="ECO:0000313" key="2">
    <source>
        <dbReference type="Proteomes" id="UP000095200"/>
    </source>
</evidence>